<evidence type="ECO:0000256" key="5">
    <source>
        <dbReference type="ARBA" id="ARBA00023014"/>
    </source>
</evidence>
<dbReference type="GO" id="GO:0016491">
    <property type="term" value="F:oxidoreductase activity"/>
    <property type="evidence" value="ECO:0007669"/>
    <property type="project" value="UniProtKB-KW"/>
</dbReference>
<organism evidence="6 7">
    <name type="scientific">Heyndrickxia oleronia</name>
    <dbReference type="NCBI Taxonomy" id="38875"/>
    <lineage>
        <taxon>Bacteria</taxon>
        <taxon>Bacillati</taxon>
        <taxon>Bacillota</taxon>
        <taxon>Bacilli</taxon>
        <taxon>Bacillales</taxon>
        <taxon>Bacillaceae</taxon>
        <taxon>Heyndrickxia</taxon>
    </lineage>
</organism>
<dbReference type="InterPro" id="IPR039650">
    <property type="entry name" value="HdrA-like"/>
</dbReference>
<dbReference type="InterPro" id="IPR036188">
    <property type="entry name" value="FAD/NAD-bd_sf"/>
</dbReference>
<evidence type="ECO:0000313" key="6">
    <source>
        <dbReference type="EMBL" id="OOP68422.1"/>
    </source>
</evidence>
<accession>A0A8E2LF33</accession>
<dbReference type="GO" id="GO:0051539">
    <property type="term" value="F:4 iron, 4 sulfur cluster binding"/>
    <property type="evidence" value="ECO:0007669"/>
    <property type="project" value="UniProtKB-KW"/>
</dbReference>
<dbReference type="Proteomes" id="UP000189761">
    <property type="component" value="Unassembled WGS sequence"/>
</dbReference>
<evidence type="ECO:0000313" key="7">
    <source>
        <dbReference type="Proteomes" id="UP000189761"/>
    </source>
</evidence>
<comment type="caution">
    <text evidence="6">The sequence shown here is derived from an EMBL/GenBank/DDBJ whole genome shotgun (WGS) entry which is preliminary data.</text>
</comment>
<keyword evidence="7" id="KW-1185">Reference proteome</keyword>
<dbReference type="Pfam" id="PF12831">
    <property type="entry name" value="FAD_oxidored"/>
    <property type="match status" value="1"/>
</dbReference>
<keyword evidence="2" id="KW-0479">Metal-binding</keyword>
<protein>
    <submittedName>
        <fullName evidence="6">Glucose-inhibited division protein A</fullName>
    </submittedName>
</protein>
<keyword evidence="5" id="KW-0411">Iron-sulfur</keyword>
<evidence type="ECO:0000256" key="1">
    <source>
        <dbReference type="ARBA" id="ARBA00022485"/>
    </source>
</evidence>
<dbReference type="PANTHER" id="PTHR43498">
    <property type="entry name" value="FERREDOXIN:COB-COM HETERODISULFIDE REDUCTASE SUBUNIT A"/>
    <property type="match status" value="1"/>
</dbReference>
<name>A0A8E2LF33_9BACI</name>
<sequence>MKNKKILILCLALVIVIALLFPLKKLYNQSRNQDKPAESSKELTTVKPYKHPELKESYDVVVVGGEPEGVAAAVAAARSGSKTLLIEHRDGLGGLFTYGMLNFLDLSQDKKGAPANTGIFSEWHKLVGNQTGFDIKEGKLAFLKLVQDEPNLTLSLETQLVDVVKEQNQLTGIKIKDAQGQEKTIEAKAFIDSTQDADLAVKAGAPYFEGGEDIGLKDRKMAVTLMIHLKGVDWEEMRKAAAKGLFGGGNVRATVGWGFTGLHTAYKPTLENTRLRGLNIVKQKDGTVFINALQIFGIDGLDPESKQKAIEIGKQETKGVVEFLQKNFPGFEKAEIVDYPNELYVRETRHIKAEYAVKMSDVWENRDQWDSIGFGAYPSDVQATSPQDYGYVMAAPVQYAIPFRSLVPQEIDGLLVASKASGYSSLAAGSARVVPTGMSAGQAAGVAASLAIKNDISFRDMSKDKKLIETLRDQLEDQGAKLYHFDIKYNYQGEWYYPAVQKLLNYGAVVGGYENKLPVDKPFSEKFFFYFLANTKRISPVVEQKYNNGIMAVKDLAAEDDTPVTRNKAAQMIMTYFGEPATGDQAWKALVQKGIVNDTFTDHVKEDRELKGKEAYYLAYLMYQYIEKETK</sequence>
<dbReference type="GO" id="GO:0046872">
    <property type="term" value="F:metal ion binding"/>
    <property type="evidence" value="ECO:0007669"/>
    <property type="project" value="UniProtKB-KW"/>
</dbReference>
<evidence type="ECO:0000256" key="3">
    <source>
        <dbReference type="ARBA" id="ARBA00023002"/>
    </source>
</evidence>
<dbReference type="PANTHER" id="PTHR43498:SF1">
    <property type="entry name" value="COB--COM HETERODISULFIDE REDUCTASE IRON-SULFUR SUBUNIT A"/>
    <property type="match status" value="1"/>
</dbReference>
<evidence type="ECO:0000256" key="2">
    <source>
        <dbReference type="ARBA" id="ARBA00022723"/>
    </source>
</evidence>
<reference evidence="6 7" key="1">
    <citation type="submission" date="2017-01" db="EMBL/GenBank/DDBJ databases">
        <title>Draft genome sequence of Bacillus oleronius.</title>
        <authorList>
            <person name="Allam M."/>
        </authorList>
    </citation>
    <scope>NUCLEOTIDE SEQUENCE [LARGE SCALE GENOMIC DNA]</scope>
    <source>
        <strain evidence="6 7">DSM 9356</strain>
    </source>
</reference>
<dbReference type="RefSeq" id="WP_078110127.1">
    <property type="nucleotide sequence ID" value="NZ_CP065424.1"/>
</dbReference>
<keyword evidence="1" id="KW-0004">4Fe-4S</keyword>
<proteinExistence type="predicted"/>
<dbReference type="Gene3D" id="3.50.50.60">
    <property type="entry name" value="FAD/NAD(P)-binding domain"/>
    <property type="match status" value="1"/>
</dbReference>
<gene>
    <name evidence="6" type="ORF">BWZ43_10435</name>
</gene>
<evidence type="ECO:0000256" key="4">
    <source>
        <dbReference type="ARBA" id="ARBA00023004"/>
    </source>
</evidence>
<dbReference type="SUPFAM" id="SSF51905">
    <property type="entry name" value="FAD/NAD(P)-binding domain"/>
    <property type="match status" value="1"/>
</dbReference>
<dbReference type="EMBL" id="MTLA01000109">
    <property type="protein sequence ID" value="OOP68422.1"/>
    <property type="molecule type" value="Genomic_DNA"/>
</dbReference>
<keyword evidence="4" id="KW-0408">Iron</keyword>
<dbReference type="AlphaFoldDB" id="A0A8E2LF33"/>
<keyword evidence="3" id="KW-0560">Oxidoreductase</keyword>